<keyword evidence="4 6" id="KW-1133">Transmembrane helix</keyword>
<feature type="transmembrane region" description="Helical" evidence="6">
    <location>
        <begin position="178"/>
        <end position="198"/>
    </location>
</feature>
<dbReference type="Proteomes" id="UP001595824">
    <property type="component" value="Unassembled WGS sequence"/>
</dbReference>
<keyword evidence="3 6" id="KW-0812">Transmembrane</keyword>
<sequence>MTVREAETAVARPAYRDGNVLRWLAAHTASVTGDVVYFLALSWSAARAAGPSQAGLAVAAGALPRAVFMLAGGVVADRFGPRRVAAVSDATRCLVILLTAAVLVSAAPDMRLLIPLALLFGVVDAVFMPAVGAFPPRITTREQLARVQGMRGLSLRLSNAAGPAVGGVVLAAGGAAGAFTAAGALFAVSLALLLTVRVTSAPAPVPVRAPAAASRSAAPDVPVRRGSLGELADGLRYVRRHRLLGPLTAVIGLSEMCFSGPFALGLVLLADERGWGAAGTGWLASAFSVGAAGAALWITVSPRIPYAGPGVAAALLVTATATAALGHVPSLGAAVALTALAGLASGTTVTLTGALVQATADPRYLGRVTSVSTLCTLGPAPLLFPLAGLTAQHWGTAAFFTGCGTVSLLAAVPALAVPALRRARLRSAGAPD</sequence>
<feature type="transmembrane region" description="Helical" evidence="6">
    <location>
        <begin position="112"/>
        <end position="134"/>
    </location>
</feature>
<evidence type="ECO:0000256" key="5">
    <source>
        <dbReference type="ARBA" id="ARBA00023136"/>
    </source>
</evidence>
<dbReference type="RefSeq" id="WP_381741959.1">
    <property type="nucleotide sequence ID" value="NZ_JBHSDP010000024.1"/>
</dbReference>
<feature type="transmembrane region" description="Helical" evidence="6">
    <location>
        <begin position="275"/>
        <end position="299"/>
    </location>
</feature>
<dbReference type="EMBL" id="JBHSDP010000024">
    <property type="protein sequence ID" value="MFC4330883.1"/>
    <property type="molecule type" value="Genomic_DNA"/>
</dbReference>
<dbReference type="CDD" id="cd06173">
    <property type="entry name" value="MFS_MefA_like"/>
    <property type="match status" value="1"/>
</dbReference>
<dbReference type="SUPFAM" id="SSF103473">
    <property type="entry name" value="MFS general substrate transporter"/>
    <property type="match status" value="1"/>
</dbReference>
<feature type="transmembrane region" description="Helical" evidence="6">
    <location>
        <begin position="55"/>
        <end position="75"/>
    </location>
</feature>
<feature type="transmembrane region" description="Helical" evidence="6">
    <location>
        <begin position="243"/>
        <end position="269"/>
    </location>
</feature>
<feature type="transmembrane region" description="Helical" evidence="6">
    <location>
        <begin position="368"/>
        <end position="388"/>
    </location>
</feature>
<evidence type="ECO:0000256" key="3">
    <source>
        <dbReference type="ARBA" id="ARBA00022692"/>
    </source>
</evidence>
<evidence type="ECO:0000313" key="8">
    <source>
        <dbReference type="Proteomes" id="UP001595824"/>
    </source>
</evidence>
<dbReference type="InterPro" id="IPR011701">
    <property type="entry name" value="MFS"/>
</dbReference>
<evidence type="ECO:0000313" key="7">
    <source>
        <dbReference type="EMBL" id="MFC4330883.1"/>
    </source>
</evidence>
<comment type="caution">
    <text evidence="7">The sequence shown here is derived from an EMBL/GenBank/DDBJ whole genome shotgun (WGS) entry which is preliminary data.</text>
</comment>
<feature type="transmembrane region" description="Helical" evidence="6">
    <location>
        <begin position="394"/>
        <end position="417"/>
    </location>
</feature>
<keyword evidence="8" id="KW-1185">Reference proteome</keyword>
<evidence type="ECO:0000256" key="2">
    <source>
        <dbReference type="ARBA" id="ARBA00022475"/>
    </source>
</evidence>
<protein>
    <submittedName>
        <fullName evidence="7">MFS transporter</fullName>
    </submittedName>
</protein>
<evidence type="ECO:0000256" key="4">
    <source>
        <dbReference type="ARBA" id="ARBA00022989"/>
    </source>
</evidence>
<dbReference type="InterPro" id="IPR036259">
    <property type="entry name" value="MFS_trans_sf"/>
</dbReference>
<feature type="transmembrane region" description="Helical" evidence="6">
    <location>
        <begin position="155"/>
        <end position="172"/>
    </location>
</feature>
<feature type="transmembrane region" description="Helical" evidence="6">
    <location>
        <begin position="20"/>
        <end position="43"/>
    </location>
</feature>
<feature type="transmembrane region" description="Helical" evidence="6">
    <location>
        <begin position="306"/>
        <end position="325"/>
    </location>
</feature>
<name>A0ABV8TJK3_9ACTN</name>
<evidence type="ECO:0000256" key="6">
    <source>
        <dbReference type="SAM" id="Phobius"/>
    </source>
</evidence>
<comment type="subcellular location">
    <subcellularLocation>
        <location evidence="1">Cell membrane</location>
        <topology evidence="1">Multi-pass membrane protein</topology>
    </subcellularLocation>
</comment>
<organism evidence="7 8">
    <name type="scientific">Streptomyces andamanensis</name>
    <dbReference type="NCBI Taxonomy" id="1565035"/>
    <lineage>
        <taxon>Bacteria</taxon>
        <taxon>Bacillati</taxon>
        <taxon>Actinomycetota</taxon>
        <taxon>Actinomycetes</taxon>
        <taxon>Kitasatosporales</taxon>
        <taxon>Streptomycetaceae</taxon>
        <taxon>Streptomyces</taxon>
    </lineage>
</organism>
<dbReference type="PANTHER" id="PTHR23513">
    <property type="entry name" value="INTEGRAL MEMBRANE EFFLUX PROTEIN-RELATED"/>
    <property type="match status" value="1"/>
</dbReference>
<accession>A0ABV8TJK3</accession>
<keyword evidence="5 6" id="KW-0472">Membrane</keyword>
<keyword evidence="2" id="KW-1003">Cell membrane</keyword>
<evidence type="ECO:0000256" key="1">
    <source>
        <dbReference type="ARBA" id="ARBA00004651"/>
    </source>
</evidence>
<feature type="transmembrane region" description="Helical" evidence="6">
    <location>
        <begin position="87"/>
        <end position="106"/>
    </location>
</feature>
<feature type="transmembrane region" description="Helical" evidence="6">
    <location>
        <begin position="331"/>
        <end position="356"/>
    </location>
</feature>
<reference evidence="8" key="1">
    <citation type="journal article" date="2019" name="Int. J. Syst. Evol. Microbiol.">
        <title>The Global Catalogue of Microorganisms (GCM) 10K type strain sequencing project: providing services to taxonomists for standard genome sequencing and annotation.</title>
        <authorList>
            <consortium name="The Broad Institute Genomics Platform"/>
            <consortium name="The Broad Institute Genome Sequencing Center for Infectious Disease"/>
            <person name="Wu L."/>
            <person name="Ma J."/>
        </authorList>
    </citation>
    <scope>NUCLEOTIDE SEQUENCE [LARGE SCALE GENOMIC DNA]</scope>
    <source>
        <strain evidence="8">PCU 347</strain>
    </source>
</reference>
<dbReference type="PANTHER" id="PTHR23513:SF17">
    <property type="entry name" value="MEMBRANE PROTEIN"/>
    <property type="match status" value="1"/>
</dbReference>
<proteinExistence type="predicted"/>
<gene>
    <name evidence="7" type="ORF">ACFPC0_24465</name>
</gene>
<dbReference type="Gene3D" id="1.20.1250.20">
    <property type="entry name" value="MFS general substrate transporter like domains"/>
    <property type="match status" value="1"/>
</dbReference>
<dbReference type="Pfam" id="PF07690">
    <property type="entry name" value="MFS_1"/>
    <property type="match status" value="1"/>
</dbReference>